<name>A0A1I3A1X3_9GAMM</name>
<evidence type="ECO:0000259" key="9">
    <source>
        <dbReference type="Pfam" id="PF02470"/>
    </source>
</evidence>
<gene>
    <name evidence="10" type="ORF">SAMN04487959_10484</name>
</gene>
<evidence type="ECO:0000256" key="6">
    <source>
        <dbReference type="ARBA" id="ARBA00023136"/>
    </source>
</evidence>
<keyword evidence="11" id="KW-1185">Reference proteome</keyword>
<feature type="region of interest" description="Disordered" evidence="7">
    <location>
        <begin position="529"/>
        <end position="552"/>
    </location>
</feature>
<dbReference type="PANTHER" id="PTHR30462">
    <property type="entry name" value="INTERMEMBRANE TRANSPORT PROTEIN PQIB-RELATED"/>
    <property type="match status" value="1"/>
</dbReference>
<evidence type="ECO:0000256" key="4">
    <source>
        <dbReference type="ARBA" id="ARBA00022692"/>
    </source>
</evidence>
<evidence type="ECO:0000256" key="5">
    <source>
        <dbReference type="ARBA" id="ARBA00022989"/>
    </source>
</evidence>
<evidence type="ECO:0000256" key="3">
    <source>
        <dbReference type="ARBA" id="ARBA00022519"/>
    </source>
</evidence>
<dbReference type="InterPro" id="IPR003399">
    <property type="entry name" value="Mce/MlaD"/>
</dbReference>
<dbReference type="PANTHER" id="PTHR30462:SF2">
    <property type="entry name" value="INTERMEMBRANE TRANSPORT PROTEIN PQIB"/>
    <property type="match status" value="1"/>
</dbReference>
<evidence type="ECO:0000313" key="11">
    <source>
        <dbReference type="Proteomes" id="UP000199040"/>
    </source>
</evidence>
<organism evidence="10 11">
    <name type="scientific">Modicisalibacter xianhensis</name>
    <dbReference type="NCBI Taxonomy" id="442341"/>
    <lineage>
        <taxon>Bacteria</taxon>
        <taxon>Pseudomonadati</taxon>
        <taxon>Pseudomonadota</taxon>
        <taxon>Gammaproteobacteria</taxon>
        <taxon>Oceanospirillales</taxon>
        <taxon>Halomonadaceae</taxon>
        <taxon>Modicisalibacter</taxon>
    </lineage>
</organism>
<evidence type="ECO:0000256" key="8">
    <source>
        <dbReference type="SAM" id="Phobius"/>
    </source>
</evidence>
<dbReference type="Proteomes" id="UP000199040">
    <property type="component" value="Unassembled WGS sequence"/>
</dbReference>
<proteinExistence type="predicted"/>
<dbReference type="AlphaFoldDB" id="A0A1I3A1X3"/>
<evidence type="ECO:0000256" key="7">
    <source>
        <dbReference type="SAM" id="MobiDB-lite"/>
    </source>
</evidence>
<feature type="transmembrane region" description="Helical" evidence="8">
    <location>
        <begin position="15"/>
        <end position="34"/>
    </location>
</feature>
<dbReference type="Pfam" id="PF02470">
    <property type="entry name" value="MlaD"/>
    <property type="match status" value="3"/>
</dbReference>
<evidence type="ECO:0000256" key="2">
    <source>
        <dbReference type="ARBA" id="ARBA00022475"/>
    </source>
</evidence>
<evidence type="ECO:0000313" key="10">
    <source>
        <dbReference type="EMBL" id="SFH44083.1"/>
    </source>
</evidence>
<dbReference type="NCBIfam" id="NF008070">
    <property type="entry name" value="PRK10807.1"/>
    <property type="match status" value="1"/>
</dbReference>
<keyword evidence="4 8" id="KW-0812">Transmembrane</keyword>
<dbReference type="GO" id="GO:0005886">
    <property type="term" value="C:plasma membrane"/>
    <property type="evidence" value="ECO:0007669"/>
    <property type="project" value="UniProtKB-SubCell"/>
</dbReference>
<dbReference type="STRING" id="442341.SAMN04487959_10484"/>
<reference evidence="10 11" key="1">
    <citation type="submission" date="2016-10" db="EMBL/GenBank/DDBJ databases">
        <authorList>
            <person name="de Groot N.N."/>
        </authorList>
    </citation>
    <scope>NUCLEOTIDE SEQUENCE [LARGE SCALE GENOMIC DNA]</scope>
    <source>
        <strain evidence="10 11">CGMCC 1.6848</strain>
    </source>
</reference>
<dbReference type="RefSeq" id="WP_092844500.1">
    <property type="nucleotide sequence ID" value="NZ_FOPY01000004.1"/>
</dbReference>
<protein>
    <submittedName>
        <fullName evidence="10">Paraquat-inducible protein B</fullName>
    </submittedName>
</protein>
<sequence>MPEAHRAERHRQSRLSPIWIVPLVAVIIGLWLVYDNYARRGPEITLEMPNAEGIEAGKTLIKTRNVQVGRVTGVRLSDDLSHTVVTARMAEDTDRLLNEGTSFWVVKPRIGREGISGLGTVLSGAYIQLQPGNSDQPQYHFEVLEQPPVAPPNAEGIRINLVSEVGSSLNVGDPVTYQGFTVGRVENTEFDPEEREMRHRLFIEAPYDVLVTESTRFWTAAAISLNLDSEGFRVSLESLETLAGGGVTFGIPSDVPMGPEASPDATYRLYPDEESALQGTFNRYLEYVLLIDDTVRGLSRGSPVEYRGVRVGTVVSVPWHFSAPQPDSRQRFAIPVLIRIEPQRLGSNDGAPETIDLDAWRERISRMFDYGLRASLKTGNLLTGAMFVDLNFQQDAGEYQRETFDGQTVFPTTSGGFAQIEQQVSNLLEKLNQLEIEPILTGLDQNLQTSQQVLSEVRDTAESLQALLNDPTTGDLLKNINASLRELRQTLQGLSPESDAYRELTATLESLDQLLRDLQPVARTLSEQPSALIFDRSGGGDPIPRAPDRQAR</sequence>
<evidence type="ECO:0000256" key="1">
    <source>
        <dbReference type="ARBA" id="ARBA00004533"/>
    </source>
</evidence>
<feature type="domain" description="Mce/MlaD" evidence="9">
    <location>
        <begin position="287"/>
        <end position="392"/>
    </location>
</feature>
<feature type="domain" description="Mce/MlaD" evidence="9">
    <location>
        <begin position="40"/>
        <end position="132"/>
    </location>
</feature>
<feature type="domain" description="Mce/MlaD" evidence="9">
    <location>
        <begin position="159"/>
        <end position="218"/>
    </location>
</feature>
<accession>A0A1I3A1X3</accession>
<keyword evidence="3" id="KW-0997">Cell inner membrane</keyword>
<keyword evidence="6 8" id="KW-0472">Membrane</keyword>
<dbReference type="InterPro" id="IPR051800">
    <property type="entry name" value="PqiA-PqiB_transport"/>
</dbReference>
<keyword evidence="5 8" id="KW-1133">Transmembrane helix</keyword>
<dbReference type="EMBL" id="FOPY01000004">
    <property type="protein sequence ID" value="SFH44083.1"/>
    <property type="molecule type" value="Genomic_DNA"/>
</dbReference>
<keyword evidence="2" id="KW-1003">Cell membrane</keyword>
<comment type="subcellular location">
    <subcellularLocation>
        <location evidence="1">Cell inner membrane</location>
    </subcellularLocation>
</comment>